<dbReference type="EMBL" id="GBXM01063481">
    <property type="protein sequence ID" value="JAH45096.1"/>
    <property type="molecule type" value="Transcribed_RNA"/>
</dbReference>
<organism evidence="1">
    <name type="scientific">Anguilla anguilla</name>
    <name type="common">European freshwater eel</name>
    <name type="synonym">Muraena anguilla</name>
    <dbReference type="NCBI Taxonomy" id="7936"/>
    <lineage>
        <taxon>Eukaryota</taxon>
        <taxon>Metazoa</taxon>
        <taxon>Chordata</taxon>
        <taxon>Craniata</taxon>
        <taxon>Vertebrata</taxon>
        <taxon>Euteleostomi</taxon>
        <taxon>Actinopterygii</taxon>
        <taxon>Neopterygii</taxon>
        <taxon>Teleostei</taxon>
        <taxon>Anguilliformes</taxon>
        <taxon>Anguillidae</taxon>
        <taxon>Anguilla</taxon>
    </lineage>
</organism>
<name>A0A0E9SUW5_ANGAN</name>
<accession>A0A0E9SUW5</accession>
<reference evidence="1" key="1">
    <citation type="submission" date="2014-11" db="EMBL/GenBank/DDBJ databases">
        <authorList>
            <person name="Amaro Gonzalez C."/>
        </authorList>
    </citation>
    <scope>NUCLEOTIDE SEQUENCE</scope>
</reference>
<sequence length="19" mass="2116">MTALDASHRVIFETLLGEL</sequence>
<reference evidence="1" key="2">
    <citation type="journal article" date="2015" name="Fish Shellfish Immunol.">
        <title>Early steps in the European eel (Anguilla anguilla)-Vibrio vulnificus interaction in the gills: Role of the RtxA13 toxin.</title>
        <authorList>
            <person name="Callol A."/>
            <person name="Pajuelo D."/>
            <person name="Ebbesson L."/>
            <person name="Teles M."/>
            <person name="MacKenzie S."/>
            <person name="Amaro C."/>
        </authorList>
    </citation>
    <scope>NUCLEOTIDE SEQUENCE</scope>
</reference>
<evidence type="ECO:0000313" key="1">
    <source>
        <dbReference type="EMBL" id="JAH45096.1"/>
    </source>
</evidence>
<protein>
    <submittedName>
        <fullName evidence="1">Uncharacterized protein</fullName>
    </submittedName>
</protein>
<dbReference type="AlphaFoldDB" id="A0A0E9SUW5"/>
<proteinExistence type="predicted"/>